<dbReference type="EMBL" id="JBBMFD010000016">
    <property type="protein sequence ID" value="MEQ2441054.1"/>
    <property type="molecule type" value="Genomic_DNA"/>
</dbReference>
<evidence type="ECO:0000313" key="1">
    <source>
        <dbReference type="EMBL" id="MEQ2441054.1"/>
    </source>
</evidence>
<keyword evidence="2" id="KW-1185">Reference proteome</keyword>
<protein>
    <recommendedName>
        <fullName evidence="3">DUF1273 family protein</fullName>
    </recommendedName>
</protein>
<comment type="caution">
    <text evidence="1">The sequence shown here is derived from an EMBL/GenBank/DDBJ whole genome shotgun (WGS) entry which is preliminary data.</text>
</comment>
<gene>
    <name evidence="1" type="ORF">WMO26_09475</name>
</gene>
<evidence type="ECO:0000313" key="2">
    <source>
        <dbReference type="Proteomes" id="UP001489509"/>
    </source>
</evidence>
<dbReference type="Gene3D" id="3.40.50.450">
    <property type="match status" value="1"/>
</dbReference>
<dbReference type="RefSeq" id="WP_349219935.1">
    <property type="nucleotide sequence ID" value="NZ_JBBMFD010000016.1"/>
</dbReference>
<name>A0ABV1E160_9FIRM</name>
<sequence>MPSVCFLCDCDSLSRSSASLRERLSESLENAVYQGYHHFLCGFDGEADCIFAALVLALKKEYPRILLEACLPYYEESLFSTPPYRNLLAQCDQIMFFSEKPDPNSRERRDLAMLRRCSLALVALGSEEGTDFTLRQALLERDRFLELI</sequence>
<organism evidence="1 2">
    <name type="scientific">Solibaculum intestinale</name>
    <dbReference type="NCBI Taxonomy" id="3133165"/>
    <lineage>
        <taxon>Bacteria</taxon>
        <taxon>Bacillati</taxon>
        <taxon>Bacillota</taxon>
        <taxon>Clostridia</taxon>
        <taxon>Eubacteriales</taxon>
        <taxon>Oscillospiraceae</taxon>
        <taxon>Solibaculum</taxon>
    </lineage>
</organism>
<proteinExistence type="predicted"/>
<dbReference type="Proteomes" id="UP001489509">
    <property type="component" value="Unassembled WGS sequence"/>
</dbReference>
<reference evidence="1 2" key="1">
    <citation type="submission" date="2024-03" db="EMBL/GenBank/DDBJ databases">
        <title>Human intestinal bacterial collection.</title>
        <authorList>
            <person name="Pauvert C."/>
            <person name="Hitch T.C.A."/>
            <person name="Clavel T."/>
        </authorList>
    </citation>
    <scope>NUCLEOTIDE SEQUENCE [LARGE SCALE GENOMIC DNA]</scope>
    <source>
        <strain evidence="1 2">CLA-JM-H44</strain>
    </source>
</reference>
<evidence type="ECO:0008006" key="3">
    <source>
        <dbReference type="Google" id="ProtNLM"/>
    </source>
</evidence>
<accession>A0ABV1E160</accession>
<dbReference type="SUPFAM" id="SSF102405">
    <property type="entry name" value="MCP/YpsA-like"/>
    <property type="match status" value="1"/>
</dbReference>